<organism evidence="1 2">
    <name type="scientific">Mugilogobius chulae</name>
    <name type="common">yellowstripe goby</name>
    <dbReference type="NCBI Taxonomy" id="88201"/>
    <lineage>
        <taxon>Eukaryota</taxon>
        <taxon>Metazoa</taxon>
        <taxon>Chordata</taxon>
        <taxon>Craniata</taxon>
        <taxon>Vertebrata</taxon>
        <taxon>Euteleostomi</taxon>
        <taxon>Actinopterygii</taxon>
        <taxon>Neopterygii</taxon>
        <taxon>Teleostei</taxon>
        <taxon>Neoteleostei</taxon>
        <taxon>Acanthomorphata</taxon>
        <taxon>Gobiaria</taxon>
        <taxon>Gobiiformes</taxon>
        <taxon>Gobioidei</taxon>
        <taxon>Gobiidae</taxon>
        <taxon>Gobionellinae</taxon>
        <taxon>Mugilogobius</taxon>
    </lineage>
</organism>
<protein>
    <submittedName>
        <fullName evidence="1">Uncharacterized protein</fullName>
    </submittedName>
</protein>
<evidence type="ECO:0000313" key="2">
    <source>
        <dbReference type="Proteomes" id="UP001460270"/>
    </source>
</evidence>
<accession>A0AAW0MG83</accession>
<name>A0AAW0MG83_9GOBI</name>
<evidence type="ECO:0000313" key="1">
    <source>
        <dbReference type="EMBL" id="KAK7878054.1"/>
    </source>
</evidence>
<reference evidence="2" key="1">
    <citation type="submission" date="2024-04" db="EMBL/GenBank/DDBJ databases">
        <title>Salinicola lusitanus LLJ914,a marine bacterium isolated from the Okinawa Trough.</title>
        <authorList>
            <person name="Li J."/>
        </authorList>
    </citation>
    <scope>NUCLEOTIDE SEQUENCE [LARGE SCALE GENOMIC DNA]</scope>
</reference>
<dbReference type="AlphaFoldDB" id="A0AAW0MG83"/>
<gene>
    <name evidence="1" type="ORF">WMY93_031304</name>
</gene>
<dbReference type="Proteomes" id="UP001460270">
    <property type="component" value="Unassembled WGS sequence"/>
</dbReference>
<sequence length="143" mass="16307">MKDPDEQIQCNYVKARPIVPLTANCSNSRPLPPLFLSSRRLLSPLYSQITAKSDFYPPPSRILCGISSLQKANDPHFWNSPAIGEDRHRAHCGASLQQRRRPDGNESSVHECVSERERERGKCSSHIDKEHVQMLLRLRYSVV</sequence>
<comment type="caution">
    <text evidence="1">The sequence shown here is derived from an EMBL/GenBank/DDBJ whole genome shotgun (WGS) entry which is preliminary data.</text>
</comment>
<keyword evidence="2" id="KW-1185">Reference proteome</keyword>
<proteinExistence type="predicted"/>
<dbReference type="EMBL" id="JBBPFD010000638">
    <property type="protein sequence ID" value="KAK7878054.1"/>
    <property type="molecule type" value="Genomic_DNA"/>
</dbReference>